<dbReference type="PANTHER" id="PTHR33103">
    <property type="entry name" value="OS01G0153900 PROTEIN"/>
    <property type="match status" value="1"/>
</dbReference>
<reference evidence="1 2" key="1">
    <citation type="submission" date="2024-01" db="EMBL/GenBank/DDBJ databases">
        <title>The genomes of 5 underutilized Papilionoideae crops provide insights into root nodulation and disease resistanc.</title>
        <authorList>
            <person name="Yuan L."/>
        </authorList>
    </citation>
    <scope>NUCLEOTIDE SEQUENCE [LARGE SCALE GENOMIC DNA]</scope>
    <source>
        <strain evidence="1">ZHUSHIDOU_FW_LH</strain>
        <tissue evidence="1">Leaf</tissue>
    </source>
</reference>
<sequence>MMTYNEVFVMDMATFIIYDDLKVVPYTFETTIFLPINLAYEDFNAIKVVSVNITKMEIIDILKYSLLSETPLTDLFVRKKEFSMNSNLMSGLNFDISEPETNAGGEMMKVKVVVRKSNKKILFAIASEDFVDFIFSFLTFPLGRVVQMFKCVLSGIAASV</sequence>
<name>A0AAN9FUP9_CROPI</name>
<evidence type="ECO:0000313" key="1">
    <source>
        <dbReference type="EMBL" id="KAK7281656.1"/>
    </source>
</evidence>
<evidence type="ECO:0000313" key="2">
    <source>
        <dbReference type="Proteomes" id="UP001372338"/>
    </source>
</evidence>
<accession>A0AAN9FUP9</accession>
<gene>
    <name evidence="1" type="ORF">RIF29_09839</name>
</gene>
<protein>
    <submittedName>
        <fullName evidence="1">Uncharacterized protein</fullName>
    </submittedName>
</protein>
<dbReference type="InterPro" id="IPR007750">
    <property type="entry name" value="DUF674"/>
</dbReference>
<proteinExistence type="predicted"/>
<dbReference type="Proteomes" id="UP001372338">
    <property type="component" value="Unassembled WGS sequence"/>
</dbReference>
<dbReference type="EMBL" id="JAYWIO010000002">
    <property type="protein sequence ID" value="KAK7281656.1"/>
    <property type="molecule type" value="Genomic_DNA"/>
</dbReference>
<dbReference type="PANTHER" id="PTHR33103:SF27">
    <property type="entry name" value="OS04G0594700 PROTEIN"/>
    <property type="match status" value="1"/>
</dbReference>
<dbReference type="Pfam" id="PF05056">
    <property type="entry name" value="DUF674"/>
    <property type="match status" value="1"/>
</dbReference>
<keyword evidence="2" id="KW-1185">Reference proteome</keyword>
<organism evidence="1 2">
    <name type="scientific">Crotalaria pallida</name>
    <name type="common">Smooth rattlebox</name>
    <name type="synonym">Crotalaria striata</name>
    <dbReference type="NCBI Taxonomy" id="3830"/>
    <lineage>
        <taxon>Eukaryota</taxon>
        <taxon>Viridiplantae</taxon>
        <taxon>Streptophyta</taxon>
        <taxon>Embryophyta</taxon>
        <taxon>Tracheophyta</taxon>
        <taxon>Spermatophyta</taxon>
        <taxon>Magnoliopsida</taxon>
        <taxon>eudicotyledons</taxon>
        <taxon>Gunneridae</taxon>
        <taxon>Pentapetalae</taxon>
        <taxon>rosids</taxon>
        <taxon>fabids</taxon>
        <taxon>Fabales</taxon>
        <taxon>Fabaceae</taxon>
        <taxon>Papilionoideae</taxon>
        <taxon>50 kb inversion clade</taxon>
        <taxon>genistoids sensu lato</taxon>
        <taxon>core genistoids</taxon>
        <taxon>Crotalarieae</taxon>
        <taxon>Crotalaria</taxon>
    </lineage>
</organism>
<dbReference type="AlphaFoldDB" id="A0AAN9FUP9"/>
<comment type="caution">
    <text evidence="1">The sequence shown here is derived from an EMBL/GenBank/DDBJ whole genome shotgun (WGS) entry which is preliminary data.</text>
</comment>